<accession>A0A1L8QMW7</accession>
<keyword evidence="3" id="KW-1185">Reference proteome</keyword>
<evidence type="ECO:0000313" key="2">
    <source>
        <dbReference type="EMBL" id="OJG08817.1"/>
    </source>
</evidence>
<dbReference type="AlphaFoldDB" id="A0A1L8QMW7"/>
<dbReference type="PANTHER" id="PTHR12110">
    <property type="entry name" value="HYDROXYPYRUVATE ISOMERASE"/>
    <property type="match status" value="1"/>
</dbReference>
<proteinExistence type="predicted"/>
<dbReference type="InterPro" id="IPR050312">
    <property type="entry name" value="IolE/XylAMocC-like"/>
</dbReference>
<gene>
    <name evidence="2" type="ORF">RU93_GL001587</name>
</gene>
<dbReference type="PANTHER" id="PTHR12110:SF41">
    <property type="entry name" value="INOSOSE DEHYDRATASE"/>
    <property type="match status" value="1"/>
</dbReference>
<dbReference type="Pfam" id="PF01261">
    <property type="entry name" value="AP_endonuc_2"/>
    <property type="match status" value="1"/>
</dbReference>
<name>A0A1L8QMW7_9ENTE</name>
<organism evidence="2 3">
    <name type="scientific">Enterococcus aquimarinus</name>
    <dbReference type="NCBI Taxonomy" id="328396"/>
    <lineage>
        <taxon>Bacteria</taxon>
        <taxon>Bacillati</taxon>
        <taxon>Bacillota</taxon>
        <taxon>Bacilli</taxon>
        <taxon>Lactobacillales</taxon>
        <taxon>Enterococcaceae</taxon>
        <taxon>Enterococcus</taxon>
    </lineage>
</organism>
<dbReference type="RefSeq" id="WP_071875814.1">
    <property type="nucleotide sequence ID" value="NZ_JBHSHF010000004.1"/>
</dbReference>
<protein>
    <recommendedName>
        <fullName evidence="1">Xylose isomerase-like TIM barrel domain-containing protein</fullName>
    </recommendedName>
</protein>
<dbReference type="Proteomes" id="UP000182149">
    <property type="component" value="Unassembled WGS sequence"/>
</dbReference>
<dbReference type="SUPFAM" id="SSF51658">
    <property type="entry name" value="Xylose isomerase-like"/>
    <property type="match status" value="1"/>
</dbReference>
<dbReference type="Gene3D" id="3.20.20.150">
    <property type="entry name" value="Divalent-metal-dependent TIM barrel enzymes"/>
    <property type="match status" value="1"/>
</dbReference>
<feature type="domain" description="Xylose isomerase-like TIM barrel" evidence="1">
    <location>
        <begin position="24"/>
        <end position="243"/>
    </location>
</feature>
<dbReference type="InterPro" id="IPR013022">
    <property type="entry name" value="Xyl_isomerase-like_TIM-brl"/>
</dbReference>
<dbReference type="EMBL" id="JXKD01000031">
    <property type="protein sequence ID" value="OJG08817.1"/>
    <property type="molecule type" value="Genomic_DNA"/>
</dbReference>
<comment type="caution">
    <text evidence="2">The sequence shown here is derived from an EMBL/GenBank/DDBJ whole genome shotgun (WGS) entry which is preliminary data.</text>
</comment>
<dbReference type="STRING" id="328396.RU93_GL001587"/>
<evidence type="ECO:0000259" key="1">
    <source>
        <dbReference type="Pfam" id="PF01261"/>
    </source>
</evidence>
<sequence length="291" mass="32428">MNNFTITGFADEIASDLDTQIKGLKENGIAHIEVRGINGVNVSKLTLDQVLTYKETLHENGIKISSIGSPIGKISIEDPFEEHLALFKHVLDVAVAFESPYVRMFSFFIPEGKPADDFHEEVVKRWNQFLEVAKDYPQITLLHENEKDIYGDIPEHCAKLLTELNNPQVKAAFDPANFVQCDVEVYPHAYELLKDEIGYMHIKDAHFADHKVTPAGLGDGQVEAVLRALVANGFTGFASLEPHLSIFDGFAALEKEGVSIEETKSDGEKLFTVASNVLKKILVENMGQEWN</sequence>
<reference evidence="2 3" key="1">
    <citation type="submission" date="2014-12" db="EMBL/GenBank/DDBJ databases">
        <title>Draft genome sequences of 29 type strains of Enterococci.</title>
        <authorList>
            <person name="Zhong Z."/>
            <person name="Sun Z."/>
            <person name="Liu W."/>
            <person name="Zhang W."/>
            <person name="Zhang H."/>
        </authorList>
    </citation>
    <scope>NUCLEOTIDE SEQUENCE [LARGE SCALE GENOMIC DNA]</scope>
    <source>
        <strain evidence="2 3">DSM 17690</strain>
    </source>
</reference>
<dbReference type="OrthoDB" id="9815124at2"/>
<dbReference type="InterPro" id="IPR036237">
    <property type="entry name" value="Xyl_isomerase-like_sf"/>
</dbReference>
<evidence type="ECO:0000313" key="3">
    <source>
        <dbReference type="Proteomes" id="UP000182149"/>
    </source>
</evidence>